<reference evidence="10 11" key="1">
    <citation type="submission" date="2019-06" db="EMBL/GenBank/DDBJ databases">
        <title>Whole genome sequence for Rhodospirillaceae sp. R148.</title>
        <authorList>
            <person name="Wang G."/>
        </authorList>
    </citation>
    <scope>NUCLEOTIDE SEQUENCE [LARGE SCALE GENOMIC DNA]</scope>
    <source>
        <strain evidence="10 11">R148</strain>
    </source>
</reference>
<keyword evidence="7 8" id="KW-0472">Membrane</keyword>
<evidence type="ECO:0000313" key="10">
    <source>
        <dbReference type="EMBL" id="TQV69858.1"/>
    </source>
</evidence>
<dbReference type="GO" id="GO:0055085">
    <property type="term" value="P:transmembrane transport"/>
    <property type="evidence" value="ECO:0007669"/>
    <property type="project" value="InterPro"/>
</dbReference>
<gene>
    <name evidence="10" type="ORF">FKG95_28625</name>
</gene>
<keyword evidence="6 8" id="KW-1133">Transmembrane helix</keyword>
<organism evidence="10 11">
    <name type="scientific">Denitrobaculum tricleocarpae</name>
    <dbReference type="NCBI Taxonomy" id="2591009"/>
    <lineage>
        <taxon>Bacteria</taxon>
        <taxon>Pseudomonadati</taxon>
        <taxon>Pseudomonadota</taxon>
        <taxon>Alphaproteobacteria</taxon>
        <taxon>Rhodospirillales</taxon>
        <taxon>Rhodospirillaceae</taxon>
        <taxon>Denitrobaculum</taxon>
    </lineage>
</organism>
<feature type="transmembrane region" description="Helical" evidence="8">
    <location>
        <begin position="159"/>
        <end position="180"/>
    </location>
</feature>
<dbReference type="SUPFAM" id="SSF161098">
    <property type="entry name" value="MetI-like"/>
    <property type="match status" value="1"/>
</dbReference>
<feature type="transmembrane region" description="Helical" evidence="8">
    <location>
        <begin position="259"/>
        <end position="281"/>
    </location>
</feature>
<accession>A0A545SY12</accession>
<evidence type="ECO:0000256" key="1">
    <source>
        <dbReference type="ARBA" id="ARBA00004651"/>
    </source>
</evidence>
<sequence length="291" mass="31641">MEDDASGTERGFSLKLLPPAYASVMLGLFFLVPLGIMLAVSFFHRVEGAFYEPSFELTNYARFLDAFFIRILAFSIGLSISAAVIAVLIAFPFTYSLTRARRGTQIFALVFLLAVLSLSEVIIGFSWSTLLSRTAGVSNLFVAVGLFERSAAYYPSLPALLLGLVYLSFPYTVLVLYPALSRLDPELSEAARMMGASPVRTFFTVVVPVMKRTIISTIILAFVFTLGAYILPQTLGKPPHWTLSVHITDQAIFEANLPFAAAMAILLLLVSLVMVAITLLMGKEDAAGGKA</sequence>
<comment type="caution">
    <text evidence="10">The sequence shown here is derived from an EMBL/GenBank/DDBJ whole genome shotgun (WGS) entry which is preliminary data.</text>
</comment>
<dbReference type="Pfam" id="PF00528">
    <property type="entry name" value="BPD_transp_1"/>
    <property type="match status" value="1"/>
</dbReference>
<dbReference type="PROSITE" id="PS50928">
    <property type="entry name" value="ABC_TM1"/>
    <property type="match status" value="1"/>
</dbReference>
<evidence type="ECO:0000256" key="3">
    <source>
        <dbReference type="ARBA" id="ARBA00022448"/>
    </source>
</evidence>
<feature type="domain" description="ABC transmembrane type-1" evidence="9">
    <location>
        <begin position="72"/>
        <end position="278"/>
    </location>
</feature>
<keyword evidence="3 8" id="KW-0813">Transport</keyword>
<evidence type="ECO:0000256" key="2">
    <source>
        <dbReference type="ARBA" id="ARBA00007069"/>
    </source>
</evidence>
<evidence type="ECO:0000256" key="7">
    <source>
        <dbReference type="ARBA" id="ARBA00023136"/>
    </source>
</evidence>
<evidence type="ECO:0000256" key="5">
    <source>
        <dbReference type="ARBA" id="ARBA00022692"/>
    </source>
</evidence>
<name>A0A545SY12_9PROT</name>
<feature type="transmembrane region" description="Helical" evidence="8">
    <location>
        <begin position="20"/>
        <end position="46"/>
    </location>
</feature>
<dbReference type="CDD" id="cd06261">
    <property type="entry name" value="TM_PBP2"/>
    <property type="match status" value="1"/>
</dbReference>
<dbReference type="InterPro" id="IPR000515">
    <property type="entry name" value="MetI-like"/>
</dbReference>
<dbReference type="OrthoDB" id="7056428at2"/>
<evidence type="ECO:0000256" key="8">
    <source>
        <dbReference type="RuleBase" id="RU363032"/>
    </source>
</evidence>
<keyword evidence="5 8" id="KW-0812">Transmembrane</keyword>
<dbReference type="PANTHER" id="PTHR42929:SF1">
    <property type="entry name" value="INNER MEMBRANE ABC TRANSPORTER PERMEASE PROTEIN YDCU-RELATED"/>
    <property type="match status" value="1"/>
</dbReference>
<feature type="transmembrane region" description="Helical" evidence="8">
    <location>
        <begin position="201"/>
        <end position="231"/>
    </location>
</feature>
<evidence type="ECO:0000256" key="6">
    <source>
        <dbReference type="ARBA" id="ARBA00022989"/>
    </source>
</evidence>
<feature type="transmembrane region" description="Helical" evidence="8">
    <location>
        <begin position="105"/>
        <end position="123"/>
    </location>
</feature>
<dbReference type="AlphaFoldDB" id="A0A545SY12"/>
<protein>
    <submittedName>
        <fullName evidence="10">ABC transporter permease</fullName>
    </submittedName>
</protein>
<evidence type="ECO:0000313" key="11">
    <source>
        <dbReference type="Proteomes" id="UP000315252"/>
    </source>
</evidence>
<feature type="transmembrane region" description="Helical" evidence="8">
    <location>
        <begin position="67"/>
        <end position="93"/>
    </location>
</feature>
<keyword evidence="4" id="KW-1003">Cell membrane</keyword>
<evidence type="ECO:0000256" key="4">
    <source>
        <dbReference type="ARBA" id="ARBA00022475"/>
    </source>
</evidence>
<evidence type="ECO:0000259" key="9">
    <source>
        <dbReference type="PROSITE" id="PS50928"/>
    </source>
</evidence>
<dbReference type="InterPro" id="IPR035906">
    <property type="entry name" value="MetI-like_sf"/>
</dbReference>
<dbReference type="EMBL" id="VHSH01000020">
    <property type="protein sequence ID" value="TQV69858.1"/>
    <property type="molecule type" value="Genomic_DNA"/>
</dbReference>
<keyword evidence="11" id="KW-1185">Reference proteome</keyword>
<dbReference type="Proteomes" id="UP000315252">
    <property type="component" value="Unassembled WGS sequence"/>
</dbReference>
<dbReference type="GO" id="GO:0005886">
    <property type="term" value="C:plasma membrane"/>
    <property type="evidence" value="ECO:0007669"/>
    <property type="project" value="UniProtKB-SubCell"/>
</dbReference>
<dbReference type="PANTHER" id="PTHR42929">
    <property type="entry name" value="INNER MEMBRANE ABC TRANSPORTER PERMEASE PROTEIN YDCU-RELATED-RELATED"/>
    <property type="match status" value="1"/>
</dbReference>
<proteinExistence type="inferred from homology"/>
<comment type="similarity">
    <text evidence="2">Belongs to the binding-protein-dependent transport system permease family. CysTW subfamily.</text>
</comment>
<comment type="subcellular location">
    <subcellularLocation>
        <location evidence="1 8">Cell membrane</location>
        <topology evidence="1 8">Multi-pass membrane protein</topology>
    </subcellularLocation>
</comment>
<dbReference type="Gene3D" id="1.10.3720.10">
    <property type="entry name" value="MetI-like"/>
    <property type="match status" value="1"/>
</dbReference>